<evidence type="ECO:0000256" key="1">
    <source>
        <dbReference type="SAM" id="MobiDB-lite"/>
    </source>
</evidence>
<name>A0ABD5ZLR9_9EURY</name>
<keyword evidence="4" id="KW-1185">Reference proteome</keyword>
<gene>
    <name evidence="3" type="ORF">ACFQJ4_03385</name>
</gene>
<reference evidence="3 4" key="1">
    <citation type="journal article" date="2019" name="Int. J. Syst. Evol. Microbiol.">
        <title>The Global Catalogue of Microorganisms (GCM) 10K type strain sequencing project: providing services to taxonomists for standard genome sequencing and annotation.</title>
        <authorList>
            <consortium name="The Broad Institute Genomics Platform"/>
            <consortium name="The Broad Institute Genome Sequencing Center for Infectious Disease"/>
            <person name="Wu L."/>
            <person name="Ma J."/>
        </authorList>
    </citation>
    <scope>NUCLEOTIDE SEQUENCE [LARGE SCALE GENOMIC DNA]</scope>
    <source>
        <strain evidence="3 4">DT85</strain>
    </source>
</reference>
<keyword evidence="2" id="KW-1133">Transmembrane helix</keyword>
<feature type="region of interest" description="Disordered" evidence="1">
    <location>
        <begin position="1"/>
        <end position="25"/>
    </location>
</feature>
<feature type="transmembrane region" description="Helical" evidence="2">
    <location>
        <begin position="65"/>
        <end position="84"/>
    </location>
</feature>
<evidence type="ECO:0008006" key="5">
    <source>
        <dbReference type="Google" id="ProtNLM"/>
    </source>
</evidence>
<dbReference type="EMBL" id="JBHTAP010000001">
    <property type="protein sequence ID" value="MFC7234353.1"/>
    <property type="molecule type" value="Genomic_DNA"/>
</dbReference>
<evidence type="ECO:0000256" key="2">
    <source>
        <dbReference type="SAM" id="Phobius"/>
    </source>
</evidence>
<keyword evidence="2" id="KW-0812">Transmembrane</keyword>
<dbReference type="AlphaFoldDB" id="A0ABD5ZLR9"/>
<comment type="caution">
    <text evidence="3">The sequence shown here is derived from an EMBL/GenBank/DDBJ whole genome shotgun (WGS) entry which is preliminary data.</text>
</comment>
<keyword evidence="2" id="KW-0472">Membrane</keyword>
<accession>A0ABD5ZLR9</accession>
<dbReference type="Proteomes" id="UP001596398">
    <property type="component" value="Unassembled WGS sequence"/>
</dbReference>
<sequence length="140" mass="14362">MSDDDWDPDPEWDDPGSEGSPGTPGLRDLDPASVVVGSIVGVAGILLILQPSVRVVDVFGTRVPTFVLSSGVLALGFAVGAPVYLRRGYRLRGIAHAVGAVGFGGLFFAAGFGSLALLWLGLAVVIGGVLFLVAGTRNLD</sequence>
<proteinExistence type="predicted"/>
<evidence type="ECO:0000313" key="3">
    <source>
        <dbReference type="EMBL" id="MFC7234353.1"/>
    </source>
</evidence>
<evidence type="ECO:0000313" key="4">
    <source>
        <dbReference type="Proteomes" id="UP001596398"/>
    </source>
</evidence>
<protein>
    <recommendedName>
        <fullName evidence="5">MFS transporter</fullName>
    </recommendedName>
</protein>
<organism evidence="3 4">
    <name type="scientific">Halosegnis marinus</name>
    <dbReference type="NCBI Taxonomy" id="3034023"/>
    <lineage>
        <taxon>Archaea</taxon>
        <taxon>Methanobacteriati</taxon>
        <taxon>Methanobacteriota</taxon>
        <taxon>Stenosarchaea group</taxon>
        <taxon>Halobacteria</taxon>
        <taxon>Halobacteriales</taxon>
        <taxon>Natronomonadaceae</taxon>
        <taxon>Halosegnis</taxon>
    </lineage>
</organism>
<dbReference type="RefSeq" id="WP_276235354.1">
    <property type="nucleotide sequence ID" value="NZ_CP119802.1"/>
</dbReference>
<feature type="compositionally biased region" description="Acidic residues" evidence="1">
    <location>
        <begin position="1"/>
        <end position="16"/>
    </location>
</feature>
<dbReference type="GeneID" id="79266021"/>
<feature type="transmembrane region" description="Helical" evidence="2">
    <location>
        <begin position="116"/>
        <end position="134"/>
    </location>
</feature>
<feature type="transmembrane region" description="Helical" evidence="2">
    <location>
        <begin position="34"/>
        <end position="53"/>
    </location>
</feature>